<dbReference type="Pfam" id="PF07814">
    <property type="entry name" value="WAPL"/>
    <property type="match status" value="1"/>
</dbReference>
<dbReference type="InterPro" id="IPR007009">
    <property type="entry name" value="Shq1_C"/>
</dbReference>
<dbReference type="Proteomes" id="UP000011976">
    <property type="component" value="Unassembled WGS sequence"/>
</dbReference>
<accession>M9LRP3</accession>
<dbReference type="InterPro" id="IPR011989">
    <property type="entry name" value="ARM-like"/>
</dbReference>
<evidence type="ECO:0000259" key="3">
    <source>
        <dbReference type="Pfam" id="PF04925"/>
    </source>
</evidence>
<name>M9LRP3_PSEA3</name>
<dbReference type="InterPro" id="IPR022771">
    <property type="entry name" value="WAPL_C"/>
</dbReference>
<protein>
    <submittedName>
        <fullName evidence="6">Component of the U4/U6.U5 snRNP</fullName>
    </submittedName>
</protein>
<feature type="compositionally biased region" description="Polar residues" evidence="2">
    <location>
        <begin position="229"/>
        <end position="238"/>
    </location>
</feature>
<sequence>MDFTPSLRRKQTPVTYSRRNRQQGTGSAASSPAAARPRPAADASHGSSDEAEEPLENGTPSKEPPVSPAKSSRMDPSPSSSASLSSSLRHPPNPPNGSAASPSKSTPGGLGPKSRPTPSTAAPRSTSSLPQRPARADSPSSAVKARRPSSSSTLPAKRSASTSPRKSASSPSKRLARSRTPTRPAKDLSSLFDAIEPTLPQPRSNPFARSESHPVVHLAPFEALDPASPINSPLQSPTLPHFGFDDQLSPGTAPISPSKRSRMADRMAPRTARPVKSKVDEIAEALSNSRRGSLRRTETAPSAIFDAHLSDRAAPNGGMQADTPMAPARPSETASSSARLDIDSPAETQSQDTSASASGARRLAGIKQTSATNAKRTYGLQRSFLADQSEENLFTDSTQPPAPNLNADTATRNIEDEIEAQINGHASKHPTKPTRVASSAASRLSEANAPAPRESYAELLKKWGEGADDIEWDESQDPTLNLKSITSLRSTGELRRFNDDLEYLFSGLDPAQTLSIRKSSAVELIRLLCGKPDIGSLPDADDDGDVDEESIEDSLASAQSAEFLRKLKASDLIVRLFDLFTGAEAGEGTDDVLDASLAVYAAKLLKTASYAEPLMRERIVHLHRTLANMLLRANRAPRSDRKDGFALLRLHELRQHKIASRPDRKALDELRAISRVSKLFVAGGTSWTVRNLVIAACCSLIALPRRLWTEDTLGGLFAAEEGVESVAPSSLFHSVLETLVSEGNKAQQRLVDFAKGLELVAPTAVEAIPDLEAVDVAIRFLDKAMDLLYLELDRNLPASDETLGALQHLIAFAIEAAPLDLLSNTGKAANRGAGSGYVRSIETRALQVLHVLFKMLLDLSQVDANWSESLASSAVLQASIVRAFLLGHQSASRLRGSEQDCDDDSTRSPDVALFDDVVHLSLALLTNLLIKQLDKARDALEAVRLVPTCWRRRSCAAADACGCEGRLPALQLLARVFFQTRIAAASRDDSNAAYLSNSIATAIAQFGVGGAERLEACRTALAAELPSAHSTSNGVAVVGEDGLQTLLDAVDEFAVVHQAALDAGRVRGDEEAAGSDVAEDGAGTDEAAQVAGQDGANPVAAEAGQLIKELAQTLRHIFTMDGFATPSFEARQDADRLYIRISCQGTTGGTSMPNIAVEGRIFGFHLEPYYLPLVLPGAVRTPGSDATTVESAQDGATVFVVTLDKVQRGEQFEGLDKLQAQLLPEDQLKQALVDAEQSKGFFEPASQASEDAEAKSLLQQALRSQGLVTVTDNDGEAALDDEMVSTQQATVEDKADAPGLGFGLGGQARGALIPAGCADTRNVLEVADPGSMEPAARYASAVAYEEERWDEGVYMDNYLDVDGELDHVLRFTPTFPAGDSAAEVGGEAQTEEALAVVLELLFALSYDERTNDGEATVESGWTIAKLSRSLSASSPPRASGTLDAVVAATLVGCVRRALTVPLYRHWRLAQACIDDTLLRLRSGRAHVISCLRQIASRLDAGDDAVLQRLQQVWIAPLLAQPPSEKQLQQLSQSIEAVRGGITKDSVGGEWDLEVVEQAAQQAFNDGEGGFV</sequence>
<dbReference type="Pfam" id="PF21413">
    <property type="entry name" value="SHQ1-like_CS"/>
    <property type="match status" value="1"/>
</dbReference>
<evidence type="ECO:0000256" key="1">
    <source>
        <dbReference type="ARBA" id="ARBA00005607"/>
    </source>
</evidence>
<feature type="domain" description="Wings apart-like protein C-terminal" evidence="4">
    <location>
        <begin position="482"/>
        <end position="526"/>
    </location>
</feature>
<feature type="region of interest" description="Disordered" evidence="2">
    <location>
        <begin position="225"/>
        <end position="379"/>
    </location>
</feature>
<evidence type="ECO:0000313" key="6">
    <source>
        <dbReference type="EMBL" id="GAC75851.1"/>
    </source>
</evidence>
<dbReference type="Gene3D" id="2.60.40.790">
    <property type="match status" value="1"/>
</dbReference>
<feature type="domain" description="Shq1 C-terminal" evidence="3">
    <location>
        <begin position="1388"/>
        <end position="1547"/>
    </location>
</feature>
<organism evidence="6 7">
    <name type="scientific">Pseudozyma antarctica (strain T-34)</name>
    <name type="common">Yeast</name>
    <name type="synonym">Candida antarctica</name>
    <dbReference type="NCBI Taxonomy" id="1151754"/>
    <lineage>
        <taxon>Eukaryota</taxon>
        <taxon>Fungi</taxon>
        <taxon>Dikarya</taxon>
        <taxon>Basidiomycota</taxon>
        <taxon>Ustilaginomycotina</taxon>
        <taxon>Ustilaginomycetes</taxon>
        <taxon>Ustilaginales</taxon>
        <taxon>Ustilaginaceae</taxon>
        <taxon>Moesziomyces</taxon>
    </lineage>
</organism>
<evidence type="ECO:0000259" key="5">
    <source>
        <dbReference type="Pfam" id="PF21413"/>
    </source>
</evidence>
<feature type="compositionally biased region" description="Polar residues" evidence="2">
    <location>
        <begin position="12"/>
        <end position="26"/>
    </location>
</feature>
<feature type="compositionally biased region" description="Low complexity" evidence="2">
    <location>
        <begin position="74"/>
        <end position="105"/>
    </location>
</feature>
<dbReference type="EMBL" id="DF196784">
    <property type="protein sequence ID" value="GAC75851.1"/>
    <property type="molecule type" value="Genomic_DNA"/>
</dbReference>
<feature type="compositionally biased region" description="Low complexity" evidence="2">
    <location>
        <begin position="114"/>
        <end position="128"/>
    </location>
</feature>
<dbReference type="InterPro" id="IPR008978">
    <property type="entry name" value="HSP20-like_chaperone"/>
</dbReference>
<feature type="domain" description="SHQ1-like CS" evidence="5">
    <location>
        <begin position="1125"/>
        <end position="1219"/>
    </location>
</feature>
<feature type="region of interest" description="Disordered" evidence="2">
    <location>
        <begin position="1067"/>
        <end position="1093"/>
    </location>
</feature>
<dbReference type="Pfam" id="PF04925">
    <property type="entry name" value="SHQ1"/>
    <property type="match status" value="1"/>
</dbReference>
<feature type="region of interest" description="Disordered" evidence="2">
    <location>
        <begin position="1"/>
        <end position="212"/>
    </location>
</feature>
<dbReference type="GO" id="GO:0005737">
    <property type="term" value="C:cytoplasm"/>
    <property type="evidence" value="ECO:0007669"/>
    <property type="project" value="TreeGrafter"/>
</dbReference>
<feature type="compositionally biased region" description="Acidic residues" evidence="2">
    <location>
        <begin position="1071"/>
        <end position="1083"/>
    </location>
</feature>
<comment type="similarity">
    <text evidence="1">Belongs to the SHQ1 family.</text>
</comment>
<evidence type="ECO:0000259" key="4">
    <source>
        <dbReference type="Pfam" id="PF07814"/>
    </source>
</evidence>
<feature type="compositionally biased region" description="Low complexity" evidence="2">
    <location>
        <begin position="27"/>
        <end position="44"/>
    </location>
</feature>
<dbReference type="GO" id="GO:0051082">
    <property type="term" value="F:unfolded protein binding"/>
    <property type="evidence" value="ECO:0007669"/>
    <property type="project" value="TreeGrafter"/>
</dbReference>
<reference evidence="7" key="1">
    <citation type="journal article" date="2013" name="Genome Announc.">
        <title>Genome sequence of the basidiomycetous yeast Pseudozyma antarctica T-34, a producer of the glycolipid biosurfactants mannosylerythritol lipids.</title>
        <authorList>
            <person name="Morita T."/>
            <person name="Koike H."/>
            <person name="Koyama Y."/>
            <person name="Hagiwara H."/>
            <person name="Ito E."/>
            <person name="Fukuoka T."/>
            <person name="Imura T."/>
            <person name="Machida M."/>
            <person name="Kitamoto D."/>
        </authorList>
    </citation>
    <scope>NUCLEOTIDE SEQUENCE [LARGE SCALE GENOMIC DNA]</scope>
    <source>
        <strain evidence="7">T-34</strain>
    </source>
</reference>
<dbReference type="GO" id="GO:0000493">
    <property type="term" value="P:box H/ACA snoRNP assembly"/>
    <property type="evidence" value="ECO:0007669"/>
    <property type="project" value="InterPro"/>
</dbReference>
<dbReference type="PANTHER" id="PTHR12967">
    <property type="entry name" value="PROTEIN SHQ1 HOMOLOG"/>
    <property type="match status" value="1"/>
</dbReference>
<dbReference type="STRING" id="1151754.M9LRP3"/>
<proteinExistence type="inferred from homology"/>
<dbReference type="InterPro" id="IPR048696">
    <property type="entry name" value="SHQ1-like_CS"/>
</dbReference>
<dbReference type="PANTHER" id="PTHR12967:SF0">
    <property type="entry name" value="PROTEIN SHQ1 HOMOLOG"/>
    <property type="match status" value="1"/>
</dbReference>
<dbReference type="Gene3D" id="1.25.10.10">
    <property type="entry name" value="Leucine-rich Repeat Variant"/>
    <property type="match status" value="1"/>
</dbReference>
<gene>
    <name evidence="6" type="ORF">PANT_18d00099</name>
</gene>
<dbReference type="OrthoDB" id="78088at2759"/>
<feature type="region of interest" description="Disordered" evidence="2">
    <location>
        <begin position="422"/>
        <end position="453"/>
    </location>
</feature>
<feature type="compositionally biased region" description="Low complexity" evidence="2">
    <location>
        <begin position="354"/>
        <end position="365"/>
    </location>
</feature>
<dbReference type="InterPro" id="IPR039742">
    <property type="entry name" value="Shq1"/>
</dbReference>
<feature type="compositionally biased region" description="Low complexity" evidence="2">
    <location>
        <begin position="156"/>
        <end position="173"/>
    </location>
</feature>
<evidence type="ECO:0000256" key="2">
    <source>
        <dbReference type="SAM" id="MobiDB-lite"/>
    </source>
</evidence>
<dbReference type="GO" id="GO:0005654">
    <property type="term" value="C:nucleoplasm"/>
    <property type="evidence" value="ECO:0007669"/>
    <property type="project" value="TreeGrafter"/>
</dbReference>
<evidence type="ECO:0000313" key="7">
    <source>
        <dbReference type="Proteomes" id="UP000011976"/>
    </source>
</evidence>